<accession>A0A368ZBM0</accession>
<reference evidence="2 3" key="1">
    <citation type="submission" date="2018-07" db="EMBL/GenBank/DDBJ databases">
        <title>Genomic Encyclopedia of Type Strains, Phase III (KMG-III): the genomes of soil and plant-associated and newly described type strains.</title>
        <authorList>
            <person name="Whitman W."/>
        </authorList>
    </citation>
    <scope>NUCLEOTIDE SEQUENCE [LARGE SCALE GENOMIC DNA]</scope>
    <source>
        <strain evidence="2 3">CECT 7958</strain>
    </source>
</reference>
<evidence type="ECO:0000313" key="3">
    <source>
        <dbReference type="Proteomes" id="UP000253436"/>
    </source>
</evidence>
<feature type="domain" description="Spore protein YkvP/CgeB glycosyl transferase-like" evidence="1">
    <location>
        <begin position="194"/>
        <end position="333"/>
    </location>
</feature>
<dbReference type="InterPro" id="IPR055259">
    <property type="entry name" value="YkvP/CgeB_Glyco_trans-like"/>
</dbReference>
<dbReference type="GO" id="GO:0016740">
    <property type="term" value="F:transferase activity"/>
    <property type="evidence" value="ECO:0007669"/>
    <property type="project" value="UniProtKB-KW"/>
</dbReference>
<dbReference type="SUPFAM" id="SSF53756">
    <property type="entry name" value="UDP-Glycosyltransferase/glycogen phosphorylase"/>
    <property type="match status" value="1"/>
</dbReference>
<dbReference type="Proteomes" id="UP000253436">
    <property type="component" value="Unassembled WGS sequence"/>
</dbReference>
<dbReference type="EMBL" id="QPJO01000005">
    <property type="protein sequence ID" value="RCW90253.1"/>
    <property type="molecule type" value="Genomic_DNA"/>
</dbReference>
<gene>
    <name evidence="2" type="ORF">DFQ08_105142</name>
</gene>
<name>A0A368ZBM0_9FLAO</name>
<dbReference type="RefSeq" id="WP_114310651.1">
    <property type="nucleotide sequence ID" value="NZ_QPJO01000005.1"/>
</dbReference>
<organism evidence="2 3">
    <name type="scientific">Winogradskyella arenosi</name>
    <dbReference type="NCBI Taxonomy" id="533325"/>
    <lineage>
        <taxon>Bacteria</taxon>
        <taxon>Pseudomonadati</taxon>
        <taxon>Bacteroidota</taxon>
        <taxon>Flavobacteriia</taxon>
        <taxon>Flavobacteriales</taxon>
        <taxon>Flavobacteriaceae</taxon>
        <taxon>Winogradskyella</taxon>
    </lineage>
</organism>
<dbReference type="OrthoDB" id="110463at2"/>
<comment type="caution">
    <text evidence="2">The sequence shown here is derived from an EMBL/GenBank/DDBJ whole genome shotgun (WGS) entry which is preliminary data.</text>
</comment>
<dbReference type="Pfam" id="PF13524">
    <property type="entry name" value="Glyco_trans_1_2"/>
    <property type="match status" value="1"/>
</dbReference>
<sequence length="338" mass="38998">MKVLYIGQHTEGTTSKMRAVTIQSILEPDVFEVIDTHIPFFRTTKVWRSLGFRYKIGPLIAKVNTFISEKLKTFSDFDLIWVDKGVFIQPKTLKLLRARTKKLVHFTPDMGFYANQSKLFFKSIDWYDFVITTKSAELEFYEQKVEKEKIILTTQGFDKDIHQPKHSFEDKDDAIVFIGLAEPSRLVIAERIIKENLKLKLVGKGWGAFVEKHKADNNLIFLGEAVYSGAYSELISSSKFALGLLSKHFPELHTTRTFEIPACGTALLTEKNIETSNFYNDKEVVFYKDLDDLISKVKYYKSNNAKLKTLTTNGFDCVHKKGFDYESIIKRLLNKVLR</sequence>
<protein>
    <submittedName>
        <fullName evidence="2">Glycosyl transferase family 1</fullName>
    </submittedName>
</protein>
<proteinExistence type="predicted"/>
<keyword evidence="3" id="KW-1185">Reference proteome</keyword>
<dbReference type="AlphaFoldDB" id="A0A368ZBM0"/>
<keyword evidence="2" id="KW-0808">Transferase</keyword>
<evidence type="ECO:0000259" key="1">
    <source>
        <dbReference type="Pfam" id="PF13524"/>
    </source>
</evidence>
<evidence type="ECO:0000313" key="2">
    <source>
        <dbReference type="EMBL" id="RCW90253.1"/>
    </source>
</evidence>